<dbReference type="PANTHER" id="PTHR40633:SF1">
    <property type="entry name" value="GPI ANCHORED SERINE-THREONINE RICH PROTEIN (AFU_ORTHOLOGUE AFUA_1G03630)"/>
    <property type="match status" value="1"/>
</dbReference>
<keyword evidence="3" id="KW-0812">Transmembrane</keyword>
<comment type="caution">
    <text evidence="6">The sequence shown here is derived from an EMBL/GenBank/DDBJ whole genome shotgun (WGS) entry which is preliminary data.</text>
</comment>
<feature type="domain" description="Yeast cell wall synthesis Kre9/Knh1-like N-terminal" evidence="5">
    <location>
        <begin position="32"/>
        <end position="121"/>
    </location>
</feature>
<feature type="transmembrane region" description="Helical" evidence="3">
    <location>
        <begin position="189"/>
        <end position="211"/>
    </location>
</feature>
<proteinExistence type="predicted"/>
<reference evidence="6" key="1">
    <citation type="submission" date="2021-06" db="EMBL/GenBank/DDBJ databases">
        <authorList>
            <person name="Kallberg Y."/>
            <person name="Tangrot J."/>
            <person name="Rosling A."/>
        </authorList>
    </citation>
    <scope>NUCLEOTIDE SEQUENCE</scope>
    <source>
        <strain evidence="6">FL130A</strain>
    </source>
</reference>
<feature type="signal peptide" evidence="4">
    <location>
        <begin position="1"/>
        <end position="25"/>
    </location>
</feature>
<protein>
    <submittedName>
        <fullName evidence="6">10807_t:CDS:1</fullName>
    </submittedName>
</protein>
<organism evidence="6 7">
    <name type="scientific">Ambispora leptoticha</name>
    <dbReference type="NCBI Taxonomy" id="144679"/>
    <lineage>
        <taxon>Eukaryota</taxon>
        <taxon>Fungi</taxon>
        <taxon>Fungi incertae sedis</taxon>
        <taxon>Mucoromycota</taxon>
        <taxon>Glomeromycotina</taxon>
        <taxon>Glomeromycetes</taxon>
        <taxon>Archaeosporales</taxon>
        <taxon>Ambisporaceae</taxon>
        <taxon>Ambispora</taxon>
    </lineage>
</organism>
<keyword evidence="3" id="KW-1133">Transmembrane helix</keyword>
<keyword evidence="7" id="KW-1185">Reference proteome</keyword>
<evidence type="ECO:0000256" key="2">
    <source>
        <dbReference type="SAM" id="MobiDB-lite"/>
    </source>
</evidence>
<dbReference type="InterPro" id="IPR018466">
    <property type="entry name" value="Kre9/Knh1-like_N"/>
</dbReference>
<evidence type="ECO:0000256" key="4">
    <source>
        <dbReference type="SAM" id="SignalP"/>
    </source>
</evidence>
<feature type="region of interest" description="Disordered" evidence="2">
    <location>
        <begin position="129"/>
        <end position="182"/>
    </location>
</feature>
<name>A0A9N8W1D2_9GLOM</name>
<evidence type="ECO:0000259" key="5">
    <source>
        <dbReference type="Pfam" id="PF10342"/>
    </source>
</evidence>
<keyword evidence="3" id="KW-0472">Membrane</keyword>
<evidence type="ECO:0000256" key="3">
    <source>
        <dbReference type="SAM" id="Phobius"/>
    </source>
</evidence>
<dbReference type="EMBL" id="CAJVPS010000237">
    <property type="protein sequence ID" value="CAG8468437.1"/>
    <property type="molecule type" value="Genomic_DNA"/>
</dbReference>
<gene>
    <name evidence="6" type="ORF">ALEPTO_LOCUS1893</name>
</gene>
<accession>A0A9N8W1D2</accession>
<dbReference type="InterPro" id="IPR052982">
    <property type="entry name" value="SRP1/TIP1-like"/>
</dbReference>
<evidence type="ECO:0000256" key="1">
    <source>
        <dbReference type="ARBA" id="ARBA00022729"/>
    </source>
</evidence>
<keyword evidence="1 4" id="KW-0732">Signal</keyword>
<evidence type="ECO:0000313" key="6">
    <source>
        <dbReference type="EMBL" id="CAG8468437.1"/>
    </source>
</evidence>
<sequence>MTLKSTVTLLFAFSAVLFNAASVQAVARINNPVAGTVWKCGSKVPITWIDDGTPGPQTVNLVLKVGDANSLTPVKDIAQGVPVSQGSVQYTVPCDLVTSDAYTVGIGSNDNDYNYSHYFSINGAQGTIPTPTNGTSGTSNSTVTPTTSSTPTISTVTTTTGTASSTASSPNKQQASNASTPNVNSGNNLVFSGFGTLVTGLLSVAALFCTFF</sequence>
<evidence type="ECO:0000313" key="7">
    <source>
        <dbReference type="Proteomes" id="UP000789508"/>
    </source>
</evidence>
<feature type="compositionally biased region" description="Low complexity" evidence="2">
    <location>
        <begin position="129"/>
        <end position="170"/>
    </location>
</feature>
<feature type="chain" id="PRO_5040211032" evidence="4">
    <location>
        <begin position="26"/>
        <end position="212"/>
    </location>
</feature>
<dbReference type="Proteomes" id="UP000789508">
    <property type="component" value="Unassembled WGS sequence"/>
</dbReference>
<dbReference type="Pfam" id="PF10342">
    <property type="entry name" value="Kre9_KNH"/>
    <property type="match status" value="1"/>
</dbReference>
<dbReference type="PANTHER" id="PTHR40633">
    <property type="entry name" value="MATRIX PROTEIN, PUTATIVE (AFU_ORTHOLOGUE AFUA_8G05410)-RELATED"/>
    <property type="match status" value="1"/>
</dbReference>
<feature type="compositionally biased region" description="Polar residues" evidence="2">
    <location>
        <begin position="171"/>
        <end position="182"/>
    </location>
</feature>
<dbReference type="OrthoDB" id="2423596at2759"/>
<dbReference type="AlphaFoldDB" id="A0A9N8W1D2"/>